<name>A0A2I0SUV4_9ACTN</name>
<evidence type="ECO:0000313" key="2">
    <source>
        <dbReference type="EMBL" id="PKT73706.1"/>
    </source>
</evidence>
<dbReference type="OrthoDB" id="9795306at2"/>
<dbReference type="SUPFAM" id="SSF54593">
    <property type="entry name" value="Glyoxalase/Bleomycin resistance protein/Dihydroxybiphenyl dioxygenase"/>
    <property type="match status" value="1"/>
</dbReference>
<protein>
    <submittedName>
        <fullName evidence="2">Glyoxalase</fullName>
    </submittedName>
</protein>
<dbReference type="PANTHER" id="PTHR34109:SF1">
    <property type="entry name" value="VOC DOMAIN-CONTAINING PROTEIN"/>
    <property type="match status" value="1"/>
</dbReference>
<organism evidence="2 3">
    <name type="scientific">Streptomyces populi</name>
    <dbReference type="NCBI Taxonomy" id="2058924"/>
    <lineage>
        <taxon>Bacteria</taxon>
        <taxon>Bacillati</taxon>
        <taxon>Actinomycetota</taxon>
        <taxon>Actinomycetes</taxon>
        <taxon>Kitasatosporales</taxon>
        <taxon>Streptomycetaceae</taxon>
        <taxon>Streptomyces</taxon>
    </lineage>
</organism>
<sequence>MSLTPRLIVPNPDTAAAYYQKAMDAEEVFRAQDDNGRVMVVVLRIGGSPLSLSPAVPEWGWLSPDDVGGSPVLLEAEFTDQDAVAERMVAGGGTVVVPVENRPYGKREGRLRDPFGHLWIVTGELR</sequence>
<dbReference type="CDD" id="cd07246">
    <property type="entry name" value="VOC_like"/>
    <property type="match status" value="1"/>
</dbReference>
<dbReference type="Pfam" id="PF00903">
    <property type="entry name" value="Glyoxalase"/>
    <property type="match status" value="1"/>
</dbReference>
<dbReference type="Gene3D" id="3.30.720.120">
    <property type="match status" value="1"/>
</dbReference>
<evidence type="ECO:0000259" key="1">
    <source>
        <dbReference type="PROSITE" id="PS51819"/>
    </source>
</evidence>
<dbReference type="PROSITE" id="PS51819">
    <property type="entry name" value="VOC"/>
    <property type="match status" value="1"/>
</dbReference>
<dbReference type="InterPro" id="IPR037523">
    <property type="entry name" value="VOC_core"/>
</dbReference>
<dbReference type="InterPro" id="IPR029068">
    <property type="entry name" value="Glyas_Bleomycin-R_OHBP_Dase"/>
</dbReference>
<comment type="caution">
    <text evidence="2">The sequence shown here is derived from an EMBL/GenBank/DDBJ whole genome shotgun (WGS) entry which is preliminary data.</text>
</comment>
<evidence type="ECO:0000313" key="3">
    <source>
        <dbReference type="Proteomes" id="UP000236178"/>
    </source>
</evidence>
<proteinExistence type="predicted"/>
<dbReference type="RefSeq" id="WP_103548404.1">
    <property type="nucleotide sequence ID" value="NZ_JBHJSK010000002.1"/>
</dbReference>
<dbReference type="AlphaFoldDB" id="A0A2I0SUV4"/>
<reference evidence="2 3" key="1">
    <citation type="submission" date="2017-12" db="EMBL/GenBank/DDBJ databases">
        <title>Streptomyces populusis sp. nov., a novel endophytic actinobacterium isolated from stems of Populus adenopoda Maxim.</title>
        <authorList>
            <person name="Wang Z."/>
        </authorList>
    </citation>
    <scope>NUCLEOTIDE SEQUENCE [LARGE SCALE GENOMIC DNA]</scope>
    <source>
        <strain evidence="2 3">A249</strain>
    </source>
</reference>
<dbReference type="Gene3D" id="3.30.720.110">
    <property type="match status" value="1"/>
</dbReference>
<gene>
    <name evidence="2" type="ORF">CW362_06515</name>
</gene>
<feature type="domain" description="VOC" evidence="1">
    <location>
        <begin position="1"/>
        <end position="124"/>
    </location>
</feature>
<dbReference type="PANTHER" id="PTHR34109">
    <property type="entry name" value="BNAUNNG04460D PROTEIN-RELATED"/>
    <property type="match status" value="1"/>
</dbReference>
<dbReference type="InterPro" id="IPR004360">
    <property type="entry name" value="Glyas_Fos-R_dOase_dom"/>
</dbReference>
<keyword evidence="3" id="KW-1185">Reference proteome</keyword>
<accession>A0A2I0SUV4</accession>
<dbReference type="EMBL" id="PJOS01000008">
    <property type="protein sequence ID" value="PKT73706.1"/>
    <property type="molecule type" value="Genomic_DNA"/>
</dbReference>
<dbReference type="Proteomes" id="UP000236178">
    <property type="component" value="Unassembled WGS sequence"/>
</dbReference>